<evidence type="ECO:0000313" key="1">
    <source>
        <dbReference type="EMBL" id="TNJ67346.1"/>
    </source>
</evidence>
<dbReference type="OrthoDB" id="2664158at2"/>
<comment type="caution">
    <text evidence="1">The sequence shown here is derived from an EMBL/GenBank/DDBJ whole genome shotgun (WGS) entry which is preliminary data.</text>
</comment>
<reference evidence="1 2" key="1">
    <citation type="submission" date="2019-05" db="EMBL/GenBank/DDBJ databases">
        <title>We sequenced the genome of Paenibacillus hemerocallicola KCTC 33185 for further insight into its adaptation and study the phylogeny of Paenibacillus.</title>
        <authorList>
            <person name="Narsing Rao M.P."/>
        </authorList>
    </citation>
    <scope>NUCLEOTIDE SEQUENCE [LARGE SCALE GENOMIC DNA]</scope>
    <source>
        <strain evidence="1 2">KCTC 33185</strain>
    </source>
</reference>
<name>A0A5C4TFC0_9BACL</name>
<dbReference type="Proteomes" id="UP000307943">
    <property type="component" value="Unassembled WGS sequence"/>
</dbReference>
<accession>A0A5C4TFC0</accession>
<proteinExistence type="predicted"/>
<keyword evidence="2" id="KW-1185">Reference proteome</keyword>
<organism evidence="1 2">
    <name type="scientific">Paenibacillus hemerocallicola</name>
    <dbReference type="NCBI Taxonomy" id="1172614"/>
    <lineage>
        <taxon>Bacteria</taxon>
        <taxon>Bacillati</taxon>
        <taxon>Bacillota</taxon>
        <taxon>Bacilli</taxon>
        <taxon>Bacillales</taxon>
        <taxon>Paenibacillaceae</taxon>
        <taxon>Paenibacillus</taxon>
    </lineage>
</organism>
<dbReference type="RefSeq" id="WP_139601059.1">
    <property type="nucleotide sequence ID" value="NZ_VDCQ01000005.1"/>
</dbReference>
<protein>
    <submittedName>
        <fullName evidence="1">Uncharacterized protein</fullName>
    </submittedName>
</protein>
<dbReference type="AlphaFoldDB" id="A0A5C4TFC0"/>
<evidence type="ECO:0000313" key="2">
    <source>
        <dbReference type="Proteomes" id="UP000307943"/>
    </source>
</evidence>
<dbReference type="EMBL" id="VDCQ01000005">
    <property type="protein sequence ID" value="TNJ67346.1"/>
    <property type="molecule type" value="Genomic_DNA"/>
</dbReference>
<sequence>MDTTAKIIIALVVLSILTASITMVRAMKLIRSNKAELNKRKQILTNGIDARATINSIRQTNSRLDEQPVVLLDLTLTKENGEIVNAVIRTAIPVVHIPDFQKGKQIGVKYMVKDNQLLVEPVDSYLP</sequence>
<gene>
    <name evidence="1" type="ORF">FE784_05160</name>
</gene>